<dbReference type="EMBL" id="JAGPXD010000004">
    <property type="protein sequence ID" value="KAH7358976.1"/>
    <property type="molecule type" value="Genomic_DNA"/>
</dbReference>
<dbReference type="OrthoDB" id="3728558at2759"/>
<keyword evidence="3" id="KW-1185">Reference proteome</keyword>
<reference evidence="2" key="1">
    <citation type="journal article" date="2021" name="Nat. Commun.">
        <title>Genetic determinants of endophytism in the Arabidopsis root mycobiome.</title>
        <authorList>
            <person name="Mesny F."/>
            <person name="Miyauchi S."/>
            <person name="Thiergart T."/>
            <person name="Pickel B."/>
            <person name="Atanasova L."/>
            <person name="Karlsson M."/>
            <person name="Huettel B."/>
            <person name="Barry K.W."/>
            <person name="Haridas S."/>
            <person name="Chen C."/>
            <person name="Bauer D."/>
            <person name="Andreopoulos W."/>
            <person name="Pangilinan J."/>
            <person name="LaButti K."/>
            <person name="Riley R."/>
            <person name="Lipzen A."/>
            <person name="Clum A."/>
            <person name="Drula E."/>
            <person name="Henrissat B."/>
            <person name="Kohler A."/>
            <person name="Grigoriev I.V."/>
            <person name="Martin F.M."/>
            <person name="Hacquard S."/>
        </authorList>
    </citation>
    <scope>NUCLEOTIDE SEQUENCE</scope>
    <source>
        <strain evidence="2">MPI-CAGE-AT-0016</strain>
    </source>
</reference>
<comment type="caution">
    <text evidence="2">The sequence shown here is derived from an EMBL/GenBank/DDBJ whole genome shotgun (WGS) entry which is preliminary data.</text>
</comment>
<evidence type="ECO:0000313" key="3">
    <source>
        <dbReference type="Proteomes" id="UP000813385"/>
    </source>
</evidence>
<accession>A0A8K0T9Z2</accession>
<protein>
    <recommendedName>
        <fullName evidence="1">DUF6546 domain-containing protein</fullName>
    </recommendedName>
</protein>
<dbReference type="Proteomes" id="UP000813385">
    <property type="component" value="Unassembled WGS sequence"/>
</dbReference>
<dbReference type="Pfam" id="PF20183">
    <property type="entry name" value="DUF6546"/>
    <property type="match status" value="1"/>
</dbReference>
<name>A0A8K0T9Z2_9PEZI</name>
<dbReference type="InterPro" id="IPR046676">
    <property type="entry name" value="DUF6546"/>
</dbReference>
<organism evidence="2 3">
    <name type="scientific">Plectosphaerella cucumerina</name>
    <dbReference type="NCBI Taxonomy" id="40658"/>
    <lineage>
        <taxon>Eukaryota</taxon>
        <taxon>Fungi</taxon>
        <taxon>Dikarya</taxon>
        <taxon>Ascomycota</taxon>
        <taxon>Pezizomycotina</taxon>
        <taxon>Sordariomycetes</taxon>
        <taxon>Hypocreomycetidae</taxon>
        <taxon>Glomerellales</taxon>
        <taxon>Plectosphaerellaceae</taxon>
        <taxon>Plectosphaerella</taxon>
    </lineage>
</organism>
<feature type="domain" description="DUF6546" evidence="1">
    <location>
        <begin position="380"/>
        <end position="527"/>
    </location>
</feature>
<gene>
    <name evidence="2" type="ORF">B0T11DRAFT_285501</name>
</gene>
<evidence type="ECO:0000259" key="1">
    <source>
        <dbReference type="Pfam" id="PF20183"/>
    </source>
</evidence>
<evidence type="ECO:0000313" key="2">
    <source>
        <dbReference type="EMBL" id="KAH7358976.1"/>
    </source>
</evidence>
<dbReference type="AlphaFoldDB" id="A0A8K0T9Z2"/>
<proteinExistence type="predicted"/>
<sequence length="587" mass="69067">MVGCNRTMTRSLPRRQSKPWSSITYISRAPRSHLLATKEDVEDWWLPKDAWDQYPIKGLAITPQPKPTLPASQRSSFASLAHKIKQPPSLNMATGWSKLPLELRWMILGHVRESESSLPLQLKSPQLPLVCREWHNFFPHDNFRLLVLDQDRLDDFDRFVHRNIPRRAHVEYIILRVRLPEYDCTVCEQREDDETALKNDIIFVETLQRFFALLSTWKAPANRHGVHLDIGAFSPSDGQHGFRDARFSREYTHGAGQEVYDRHHMAKAIPDDSDTCPAWQRARERKQPRMGAKRRLLATLGDHTAHRYNNNRILFAAAPIVRTLDIRRHYYRHISENFLSQILRQALPNLVSFRSETWVHPEDHTQGQFRFEHFAMLAALPDKVKQVSLYYQSSPNLRPSHYNDRRFRGWMAELSRETAIAATGLRVLTTCFLIDASDFINYSMALDLHFPDLEVLVMTSQKLQKSQDPAWFIAQLATAGNLIYECMPKLVMMEIVSRHKNDIFFIRFCCTPDRTYMVQWMSSWHTEGDLDPLFNELRRQLNFFHPGKWLEVYRLEDEYEIRKMEHWHPRGLLPESRRQLMYDSPKP</sequence>